<dbReference type="Gene3D" id="3.10.520.10">
    <property type="entry name" value="ApbE-like domains"/>
    <property type="match status" value="1"/>
</dbReference>
<dbReference type="SUPFAM" id="SSF143631">
    <property type="entry name" value="ApbE-like"/>
    <property type="match status" value="1"/>
</dbReference>
<evidence type="ECO:0000256" key="8">
    <source>
        <dbReference type="ARBA" id="ARBA00022842"/>
    </source>
</evidence>
<keyword evidence="5 11" id="KW-0808">Transferase</keyword>
<evidence type="ECO:0000256" key="6">
    <source>
        <dbReference type="ARBA" id="ARBA00022723"/>
    </source>
</evidence>
<reference evidence="14" key="1">
    <citation type="journal article" date="2019" name="Int. J. Syst. Evol. Microbiol.">
        <title>The Global Catalogue of Microorganisms (GCM) 10K type strain sequencing project: providing services to taxonomists for standard genome sequencing and annotation.</title>
        <authorList>
            <consortium name="The Broad Institute Genomics Platform"/>
            <consortium name="The Broad Institute Genome Sequencing Center for Infectious Disease"/>
            <person name="Wu L."/>
            <person name="Ma J."/>
        </authorList>
    </citation>
    <scope>NUCLEOTIDE SEQUENCE [LARGE SCALE GENOMIC DNA]</scope>
    <source>
        <strain evidence="14">CCUG 63682</strain>
    </source>
</reference>
<evidence type="ECO:0000256" key="1">
    <source>
        <dbReference type="ARBA" id="ARBA00001946"/>
    </source>
</evidence>
<proteinExistence type="inferred from homology"/>
<evidence type="ECO:0000256" key="7">
    <source>
        <dbReference type="ARBA" id="ARBA00022827"/>
    </source>
</evidence>
<evidence type="ECO:0000256" key="5">
    <source>
        <dbReference type="ARBA" id="ARBA00022679"/>
    </source>
</evidence>
<dbReference type="Pfam" id="PF02424">
    <property type="entry name" value="ApbE"/>
    <property type="match status" value="1"/>
</dbReference>
<dbReference type="Proteomes" id="UP001595953">
    <property type="component" value="Unassembled WGS sequence"/>
</dbReference>
<keyword evidence="12" id="KW-0472">Membrane</keyword>
<dbReference type="InterPro" id="IPR024932">
    <property type="entry name" value="ApbE"/>
</dbReference>
<dbReference type="InterPro" id="IPR003374">
    <property type="entry name" value="ApbE-like_sf"/>
</dbReference>
<dbReference type="PIRSF" id="PIRSF006268">
    <property type="entry name" value="ApbE"/>
    <property type="match status" value="1"/>
</dbReference>
<organism evidence="13 14">
    <name type="scientific">Geojedonia litorea</name>
    <dbReference type="NCBI Taxonomy" id="1268269"/>
    <lineage>
        <taxon>Bacteria</taxon>
        <taxon>Pseudomonadati</taxon>
        <taxon>Bacteroidota</taxon>
        <taxon>Flavobacteriia</taxon>
        <taxon>Flavobacteriales</taxon>
        <taxon>Flavobacteriaceae</taxon>
        <taxon>Geojedonia</taxon>
    </lineage>
</organism>
<dbReference type="EMBL" id="JBHSGP010000014">
    <property type="protein sequence ID" value="MFC4723435.1"/>
    <property type="molecule type" value="Genomic_DNA"/>
</dbReference>
<keyword evidence="12" id="KW-0449">Lipoprotein</keyword>
<keyword evidence="7 11" id="KW-0274">FAD</keyword>
<gene>
    <name evidence="13" type="ORF">ACFO5O_13955</name>
</gene>
<sequence length="327" mass="36356">MKNSIFLCISFLLVMSCQKAKNTKVSGPVFGTSYGINYYSKAHNIDRDVLDSLFNAINTSLSTYKEDSYISKINRNQPTTVDDHFITVFNTAREVYDATEGAFDPTIGAVVNAWNFGPKGKVTGLDGIKVDSLMLSVGFDKIKLESNKVIKENPDTFIDFNAIAKGYGVDVVANYLESLGIENYLVEIGGEIRCKGINIETQNPWRVGVEKPNFDGTQSLIKAINLYNEAMATSGTYRKFSIDDEGNRYSHIIDTETGYPSKTNLLSISVIAKNCMIADAYATAFKSMGIEKVKTFLDSHPELKVFLIFENDQNELETLHLNGFPED</sequence>
<evidence type="ECO:0000256" key="9">
    <source>
        <dbReference type="ARBA" id="ARBA00031306"/>
    </source>
</evidence>
<evidence type="ECO:0000256" key="12">
    <source>
        <dbReference type="RuleBase" id="RU363002"/>
    </source>
</evidence>
<comment type="function">
    <text evidence="12">Flavin transferase that catalyzes the transfer of the FMN moiety of FAD and its covalent binding to the hydroxyl group of a threonine residue in a target flavoprotein.</text>
</comment>
<protein>
    <recommendedName>
        <fullName evidence="3 11">FAD:protein FMN transferase</fullName>
        <ecNumber evidence="2 11">2.7.1.180</ecNumber>
    </recommendedName>
    <alternativeName>
        <fullName evidence="9 11">Flavin transferase</fullName>
    </alternativeName>
</protein>
<evidence type="ECO:0000256" key="3">
    <source>
        <dbReference type="ARBA" id="ARBA00016337"/>
    </source>
</evidence>
<evidence type="ECO:0000256" key="4">
    <source>
        <dbReference type="ARBA" id="ARBA00022630"/>
    </source>
</evidence>
<accession>A0ABV9N739</accession>
<dbReference type="RefSeq" id="WP_387964809.1">
    <property type="nucleotide sequence ID" value="NZ_JBHSGP010000014.1"/>
</dbReference>
<dbReference type="PANTHER" id="PTHR30040">
    <property type="entry name" value="THIAMINE BIOSYNTHESIS LIPOPROTEIN APBE"/>
    <property type="match status" value="1"/>
</dbReference>
<comment type="subcellular location">
    <subcellularLocation>
        <location evidence="12">Cell inner membrane</location>
        <topology evidence="12">Lipid-anchor</topology>
        <orientation evidence="12">Periplasmic side</orientation>
    </subcellularLocation>
</comment>
<keyword evidence="8 11" id="KW-0460">Magnesium</keyword>
<keyword evidence="12" id="KW-0997">Cell inner membrane</keyword>
<evidence type="ECO:0000256" key="10">
    <source>
        <dbReference type="ARBA" id="ARBA00048540"/>
    </source>
</evidence>
<comment type="similarity">
    <text evidence="11 12">Belongs to the ApbE family.</text>
</comment>
<evidence type="ECO:0000313" key="14">
    <source>
        <dbReference type="Proteomes" id="UP001595953"/>
    </source>
</evidence>
<evidence type="ECO:0000313" key="13">
    <source>
        <dbReference type="EMBL" id="MFC4723435.1"/>
    </source>
</evidence>
<comment type="cofactor">
    <cofactor evidence="1 12">
        <name>Mg(2+)</name>
        <dbReference type="ChEBI" id="CHEBI:18420"/>
    </cofactor>
</comment>
<comment type="catalytic activity">
    <reaction evidence="10 11 12">
        <text>L-threonyl-[protein] + FAD = FMN-L-threonyl-[protein] + AMP + H(+)</text>
        <dbReference type="Rhea" id="RHEA:36847"/>
        <dbReference type="Rhea" id="RHEA-COMP:11060"/>
        <dbReference type="Rhea" id="RHEA-COMP:11061"/>
        <dbReference type="ChEBI" id="CHEBI:15378"/>
        <dbReference type="ChEBI" id="CHEBI:30013"/>
        <dbReference type="ChEBI" id="CHEBI:57692"/>
        <dbReference type="ChEBI" id="CHEBI:74257"/>
        <dbReference type="ChEBI" id="CHEBI:456215"/>
        <dbReference type="EC" id="2.7.1.180"/>
    </reaction>
</comment>
<evidence type="ECO:0000256" key="2">
    <source>
        <dbReference type="ARBA" id="ARBA00011955"/>
    </source>
</evidence>
<keyword evidence="4 11" id="KW-0285">Flavoprotein</keyword>
<dbReference type="PANTHER" id="PTHR30040:SF2">
    <property type="entry name" value="FAD:PROTEIN FMN TRANSFERASE"/>
    <property type="match status" value="1"/>
</dbReference>
<keyword evidence="6 11" id="KW-0479">Metal-binding</keyword>
<evidence type="ECO:0000256" key="11">
    <source>
        <dbReference type="PIRNR" id="PIRNR006268"/>
    </source>
</evidence>
<name>A0ABV9N739_9FLAO</name>
<dbReference type="PROSITE" id="PS51257">
    <property type="entry name" value="PROKAR_LIPOPROTEIN"/>
    <property type="match status" value="1"/>
</dbReference>
<dbReference type="EC" id="2.7.1.180" evidence="2 11"/>
<comment type="caution">
    <text evidence="13">The sequence shown here is derived from an EMBL/GenBank/DDBJ whole genome shotgun (WGS) entry which is preliminary data.</text>
</comment>
<keyword evidence="12" id="KW-1003">Cell membrane</keyword>
<dbReference type="GO" id="GO:0016740">
    <property type="term" value="F:transferase activity"/>
    <property type="evidence" value="ECO:0007669"/>
    <property type="project" value="UniProtKB-KW"/>
</dbReference>
<keyword evidence="14" id="KW-1185">Reference proteome</keyword>